<comment type="caution">
    <text evidence="6">The sequence shown here is derived from an EMBL/GenBank/DDBJ whole genome shotgun (WGS) entry which is preliminary data.</text>
</comment>
<evidence type="ECO:0000256" key="3">
    <source>
        <dbReference type="ARBA" id="ARBA00022679"/>
    </source>
</evidence>
<evidence type="ECO:0000259" key="5">
    <source>
        <dbReference type="Pfam" id="PF00535"/>
    </source>
</evidence>
<dbReference type="GeneID" id="86851291"/>
<protein>
    <submittedName>
        <fullName evidence="6">Glycosyltransferase</fullName>
    </submittedName>
</protein>
<keyword evidence="4" id="KW-0812">Transmembrane</keyword>
<dbReference type="InterPro" id="IPR001173">
    <property type="entry name" value="Glyco_trans_2-like"/>
</dbReference>
<feature type="transmembrane region" description="Helical" evidence="4">
    <location>
        <begin position="254"/>
        <end position="275"/>
    </location>
</feature>
<dbReference type="RefSeq" id="WP_012649421.1">
    <property type="nucleotide sequence ID" value="NZ_BAYX01000003.1"/>
</dbReference>
<keyword evidence="4" id="KW-0472">Membrane</keyword>
<proteinExistence type="inferred from homology"/>
<dbReference type="InterPro" id="IPR050834">
    <property type="entry name" value="Glycosyltransf_2"/>
</dbReference>
<dbReference type="EMBL" id="BAYX01000003">
    <property type="protein sequence ID" value="GAJ92323.1"/>
    <property type="molecule type" value="Genomic_DNA"/>
</dbReference>
<name>A0AA87U7A0_RHIRH</name>
<evidence type="ECO:0000256" key="1">
    <source>
        <dbReference type="ARBA" id="ARBA00006739"/>
    </source>
</evidence>
<dbReference type="Proteomes" id="UP000026941">
    <property type="component" value="Unassembled WGS sequence"/>
</dbReference>
<dbReference type="AlphaFoldDB" id="A0AA87U7A0"/>
<dbReference type="InterPro" id="IPR029044">
    <property type="entry name" value="Nucleotide-diphossugar_trans"/>
</dbReference>
<accession>A0AA87U7A0</accession>
<dbReference type="Gene3D" id="3.90.550.10">
    <property type="entry name" value="Spore Coat Polysaccharide Biosynthesis Protein SpsA, Chain A"/>
    <property type="match status" value="1"/>
</dbReference>
<keyword evidence="3" id="KW-0808">Transferase</keyword>
<feature type="domain" description="Glycosyltransferase 2-like" evidence="5">
    <location>
        <begin position="24"/>
        <end position="158"/>
    </location>
</feature>
<dbReference type="Pfam" id="PF00535">
    <property type="entry name" value="Glycos_transf_2"/>
    <property type="match status" value="1"/>
</dbReference>
<dbReference type="SUPFAM" id="SSF53448">
    <property type="entry name" value="Nucleotide-diphospho-sugar transferases"/>
    <property type="match status" value="1"/>
</dbReference>
<comment type="similarity">
    <text evidence="1">Belongs to the glycosyltransferase 2 family.</text>
</comment>
<sequence length="292" mass="32878">MKNVVMSDAAAFDGGNRSEIAGVSILMATYAREEASNLYASLESLRIQTRPADQIVLVIDGAIDEAQEKVIATFATLDAPWEFTVLRLQQNGGLARALNAGLGVCTRSVIMRMDSDDICLPDRIQVEVEFLETHPEIGLVASWAEEFYHENPSSTRLRVAPTVHDAVVQALRWRNIIVHPSVAIRAHFLRSAEGYNSKFGLLEDYDLWIRLVLAGVRFHVIPKVLIKSRTGMGLNERRGGWRYVTNEVRFRLHFLKAGFLSFNQFLVVTTLYTGFRMISGSLRGRMYAFVRN</sequence>
<dbReference type="PANTHER" id="PTHR43685:SF5">
    <property type="entry name" value="GLYCOSYLTRANSFERASE EPSE-RELATED"/>
    <property type="match status" value="1"/>
</dbReference>
<evidence type="ECO:0000313" key="6">
    <source>
        <dbReference type="EMBL" id="GAJ92323.1"/>
    </source>
</evidence>
<evidence type="ECO:0000256" key="2">
    <source>
        <dbReference type="ARBA" id="ARBA00022676"/>
    </source>
</evidence>
<dbReference type="PANTHER" id="PTHR43685">
    <property type="entry name" value="GLYCOSYLTRANSFERASE"/>
    <property type="match status" value="1"/>
</dbReference>
<organism evidence="6 7">
    <name type="scientific">Rhizobium rhizogenes NBRC 13257</name>
    <dbReference type="NCBI Taxonomy" id="1220581"/>
    <lineage>
        <taxon>Bacteria</taxon>
        <taxon>Pseudomonadati</taxon>
        <taxon>Pseudomonadota</taxon>
        <taxon>Alphaproteobacteria</taxon>
        <taxon>Hyphomicrobiales</taxon>
        <taxon>Rhizobiaceae</taxon>
        <taxon>Rhizobium/Agrobacterium group</taxon>
        <taxon>Rhizobium</taxon>
    </lineage>
</organism>
<dbReference type="GO" id="GO:0016757">
    <property type="term" value="F:glycosyltransferase activity"/>
    <property type="evidence" value="ECO:0007669"/>
    <property type="project" value="UniProtKB-KW"/>
</dbReference>
<evidence type="ECO:0000256" key="4">
    <source>
        <dbReference type="SAM" id="Phobius"/>
    </source>
</evidence>
<keyword evidence="4" id="KW-1133">Transmembrane helix</keyword>
<gene>
    <name evidence="6" type="ORF">RRH01S_03_03960</name>
</gene>
<reference evidence="6 7" key="1">
    <citation type="submission" date="2014-05" db="EMBL/GenBank/DDBJ databases">
        <title>Whole genome shotgun sequence of Rhizobium rhizogenes NBRC 13257.</title>
        <authorList>
            <person name="Katano-Makiyama Y."/>
            <person name="Hosoyama A."/>
            <person name="Hashimoto M."/>
            <person name="Hosoyama Y."/>
            <person name="Noguchi M."/>
            <person name="Tsuchikane K."/>
            <person name="Kimura A."/>
            <person name="Ohji S."/>
            <person name="Ichikawa N."/>
            <person name="Yamazoe A."/>
            <person name="Fujita N."/>
        </authorList>
    </citation>
    <scope>NUCLEOTIDE SEQUENCE [LARGE SCALE GENOMIC DNA]</scope>
    <source>
        <strain evidence="6 7">NBRC 13257</strain>
    </source>
</reference>
<evidence type="ECO:0000313" key="7">
    <source>
        <dbReference type="Proteomes" id="UP000026941"/>
    </source>
</evidence>
<keyword evidence="2" id="KW-0328">Glycosyltransferase</keyword>